<dbReference type="SUPFAM" id="SSF52172">
    <property type="entry name" value="CheY-like"/>
    <property type="match status" value="1"/>
</dbReference>
<evidence type="ECO:0000313" key="2">
    <source>
        <dbReference type="Proteomes" id="UP000707356"/>
    </source>
</evidence>
<organism evidence="1 2">
    <name type="scientific">Pegethrix bostrychoides GSE-TBD4-15B</name>
    <dbReference type="NCBI Taxonomy" id="2839662"/>
    <lineage>
        <taxon>Bacteria</taxon>
        <taxon>Bacillati</taxon>
        <taxon>Cyanobacteriota</taxon>
        <taxon>Cyanophyceae</taxon>
        <taxon>Oculatellales</taxon>
        <taxon>Oculatellaceae</taxon>
        <taxon>Pegethrix</taxon>
    </lineage>
</organism>
<reference evidence="1" key="1">
    <citation type="submission" date="2021-05" db="EMBL/GenBank/DDBJ databases">
        <authorList>
            <person name="Pietrasiak N."/>
            <person name="Ward R."/>
            <person name="Stajich J.E."/>
            <person name="Kurbessoian T."/>
        </authorList>
    </citation>
    <scope>NUCLEOTIDE SEQUENCE</scope>
    <source>
        <strain evidence="1">GSE-TBD4-15B</strain>
    </source>
</reference>
<dbReference type="Proteomes" id="UP000707356">
    <property type="component" value="Unassembled WGS sequence"/>
</dbReference>
<name>A0A951U4Y7_9CYAN</name>
<dbReference type="InterPro" id="IPR011006">
    <property type="entry name" value="CheY-like_superfamily"/>
</dbReference>
<dbReference type="AlphaFoldDB" id="A0A951U4Y7"/>
<dbReference type="EMBL" id="JAHHHV010000026">
    <property type="protein sequence ID" value="MBW4464942.1"/>
    <property type="molecule type" value="Genomic_DNA"/>
</dbReference>
<evidence type="ECO:0000313" key="1">
    <source>
        <dbReference type="EMBL" id="MBW4464942.1"/>
    </source>
</evidence>
<accession>A0A951U4Y7</accession>
<protein>
    <recommendedName>
        <fullName evidence="3">Response regulator</fullName>
    </recommendedName>
</protein>
<comment type="caution">
    <text evidence="1">The sequence shown here is derived from an EMBL/GenBank/DDBJ whole genome shotgun (WGS) entry which is preliminary data.</text>
</comment>
<proteinExistence type="predicted"/>
<evidence type="ECO:0008006" key="3">
    <source>
        <dbReference type="Google" id="ProtNLM"/>
    </source>
</evidence>
<gene>
    <name evidence="1" type="ORF">KME07_05815</name>
</gene>
<dbReference type="Gene3D" id="3.40.50.2300">
    <property type="match status" value="1"/>
</dbReference>
<reference evidence="1" key="2">
    <citation type="journal article" date="2022" name="Microbiol. Resour. Announc.">
        <title>Metagenome Sequencing to Explore Phylogenomics of Terrestrial Cyanobacteria.</title>
        <authorList>
            <person name="Ward R.D."/>
            <person name="Stajich J.E."/>
            <person name="Johansen J.R."/>
            <person name="Huntemann M."/>
            <person name="Clum A."/>
            <person name="Foster B."/>
            <person name="Foster B."/>
            <person name="Roux S."/>
            <person name="Palaniappan K."/>
            <person name="Varghese N."/>
            <person name="Mukherjee S."/>
            <person name="Reddy T.B.K."/>
            <person name="Daum C."/>
            <person name="Copeland A."/>
            <person name="Chen I.A."/>
            <person name="Ivanova N.N."/>
            <person name="Kyrpides N.C."/>
            <person name="Shapiro N."/>
            <person name="Eloe-Fadrosh E.A."/>
            <person name="Pietrasiak N."/>
        </authorList>
    </citation>
    <scope>NUCLEOTIDE SEQUENCE</scope>
    <source>
        <strain evidence="1">GSE-TBD4-15B</strain>
    </source>
</reference>
<sequence>MADPVNFILIIQPMSRQGTIWQSILRSQGISVIWEHPDVNLAESFKHLKSARVPLPDLLLIDTRVQTLNAYSLCRWCRDHYPEVQIVLVNGAQKTISPSEREWALCQGAADLLPRLQRDRLVSGAVVRIRRILELLDRHTLDSGALVNALMGASREDRRKMMDL</sequence>